<feature type="chain" id="PRO_5044761533" description="superoxide dismutase" evidence="12">
    <location>
        <begin position="22"/>
        <end position="221"/>
    </location>
</feature>
<gene>
    <name evidence="14" type="ORF">HHI36_008874</name>
</gene>
<dbReference type="Proteomes" id="UP001516400">
    <property type="component" value="Unassembled WGS sequence"/>
</dbReference>
<evidence type="ECO:0000313" key="15">
    <source>
        <dbReference type="Proteomes" id="UP001516400"/>
    </source>
</evidence>
<keyword evidence="5" id="KW-0479">Metal-binding</keyword>
<keyword evidence="7" id="KW-0049">Antioxidant</keyword>
<dbReference type="InterPro" id="IPR036423">
    <property type="entry name" value="SOD-like_Cu/Zn_dom_sf"/>
</dbReference>
<keyword evidence="10" id="KW-1015">Disulfide bond</keyword>
<keyword evidence="8" id="KW-0560">Oxidoreductase</keyword>
<sequence>MTEFNNICSTFLLFIITVASCAPSEENIGIPDKRARHLLIRRFPAVEQFQSDIYEVYAKPYGYDLHEVSAIAVLAGEGEANIGGQIQFVQRPGGPVHITGNLTGLPAGKHGLHIHQSGDLRNGCEKLGGHFNPYLSHHGGPADPLRHVGDLGNVKAEEDGNAEINFIDGLVQLTGFPRGVVGRALVVTADPDDYGRGGDAASLEDGNSGKPLACGVIAYIR</sequence>
<dbReference type="Pfam" id="PF00080">
    <property type="entry name" value="Sod_Cu"/>
    <property type="match status" value="1"/>
</dbReference>
<dbReference type="AlphaFoldDB" id="A0ABD2MUL3"/>
<comment type="cofactor">
    <cofactor evidence="2">
        <name>Zn(2+)</name>
        <dbReference type="ChEBI" id="CHEBI:29105"/>
    </cofactor>
</comment>
<feature type="signal peptide" evidence="12">
    <location>
        <begin position="1"/>
        <end position="21"/>
    </location>
</feature>
<dbReference type="InterPro" id="IPR001424">
    <property type="entry name" value="SOD_Cu_Zn_dom"/>
</dbReference>
<dbReference type="GO" id="GO:0046872">
    <property type="term" value="F:metal ion binding"/>
    <property type="evidence" value="ECO:0007669"/>
    <property type="project" value="UniProtKB-KW"/>
</dbReference>
<keyword evidence="9" id="KW-0186">Copper</keyword>
<dbReference type="Gene3D" id="2.60.40.200">
    <property type="entry name" value="Superoxide dismutase, copper/zinc binding domain"/>
    <property type="match status" value="1"/>
</dbReference>
<evidence type="ECO:0000256" key="1">
    <source>
        <dbReference type="ARBA" id="ARBA00001935"/>
    </source>
</evidence>
<evidence type="ECO:0000256" key="6">
    <source>
        <dbReference type="ARBA" id="ARBA00022833"/>
    </source>
</evidence>
<comment type="caution">
    <text evidence="14">The sequence shown here is derived from an EMBL/GenBank/DDBJ whole genome shotgun (WGS) entry which is preliminary data.</text>
</comment>
<name>A0ABD2MUL3_9CUCU</name>
<dbReference type="EC" id="1.15.1.1" evidence="4"/>
<dbReference type="InterPro" id="IPR024134">
    <property type="entry name" value="SOD_Cu/Zn_/chaperone"/>
</dbReference>
<dbReference type="EMBL" id="JABFTP020000021">
    <property type="protein sequence ID" value="KAL3269816.1"/>
    <property type="molecule type" value="Genomic_DNA"/>
</dbReference>
<comment type="similarity">
    <text evidence="3">Belongs to the Cu-Zn superoxide dismutase family.</text>
</comment>
<evidence type="ECO:0000256" key="3">
    <source>
        <dbReference type="ARBA" id="ARBA00010457"/>
    </source>
</evidence>
<evidence type="ECO:0000313" key="14">
    <source>
        <dbReference type="EMBL" id="KAL3269816.1"/>
    </source>
</evidence>
<evidence type="ECO:0000256" key="4">
    <source>
        <dbReference type="ARBA" id="ARBA00012682"/>
    </source>
</evidence>
<evidence type="ECO:0000256" key="11">
    <source>
        <dbReference type="ARBA" id="ARBA00049204"/>
    </source>
</evidence>
<dbReference type="PRINTS" id="PR00068">
    <property type="entry name" value="CUZNDISMTASE"/>
</dbReference>
<evidence type="ECO:0000259" key="13">
    <source>
        <dbReference type="Pfam" id="PF00080"/>
    </source>
</evidence>
<dbReference type="FunFam" id="2.60.40.200:FF:000003">
    <property type="entry name" value="Superoxide dismutase [Cu-Zn], chloroplastic"/>
    <property type="match status" value="1"/>
</dbReference>
<protein>
    <recommendedName>
        <fullName evidence="4">superoxide dismutase</fullName>
        <ecNumber evidence="4">1.15.1.1</ecNumber>
    </recommendedName>
</protein>
<evidence type="ECO:0000256" key="2">
    <source>
        <dbReference type="ARBA" id="ARBA00001947"/>
    </source>
</evidence>
<dbReference type="GO" id="GO:0004784">
    <property type="term" value="F:superoxide dismutase activity"/>
    <property type="evidence" value="ECO:0007669"/>
    <property type="project" value="UniProtKB-EC"/>
</dbReference>
<reference evidence="14 15" key="1">
    <citation type="journal article" date="2021" name="BMC Biol.">
        <title>Horizontally acquired antibacterial genes associated with adaptive radiation of ladybird beetles.</title>
        <authorList>
            <person name="Li H.S."/>
            <person name="Tang X.F."/>
            <person name="Huang Y.H."/>
            <person name="Xu Z.Y."/>
            <person name="Chen M.L."/>
            <person name="Du X.Y."/>
            <person name="Qiu B.Y."/>
            <person name="Chen P.T."/>
            <person name="Zhang W."/>
            <person name="Slipinski A."/>
            <person name="Escalona H.E."/>
            <person name="Waterhouse R.M."/>
            <person name="Zwick A."/>
            <person name="Pang H."/>
        </authorList>
    </citation>
    <scope>NUCLEOTIDE SEQUENCE [LARGE SCALE GENOMIC DNA]</scope>
    <source>
        <strain evidence="14">SYSU2018</strain>
    </source>
</reference>
<dbReference type="PANTHER" id="PTHR10003">
    <property type="entry name" value="SUPEROXIDE DISMUTASE CU-ZN -RELATED"/>
    <property type="match status" value="1"/>
</dbReference>
<accession>A0ABD2MUL3</accession>
<feature type="domain" description="Superoxide dismutase copper/zinc binding" evidence="13">
    <location>
        <begin position="84"/>
        <end position="217"/>
    </location>
</feature>
<organism evidence="14 15">
    <name type="scientific">Cryptolaemus montrouzieri</name>
    <dbReference type="NCBI Taxonomy" id="559131"/>
    <lineage>
        <taxon>Eukaryota</taxon>
        <taxon>Metazoa</taxon>
        <taxon>Ecdysozoa</taxon>
        <taxon>Arthropoda</taxon>
        <taxon>Hexapoda</taxon>
        <taxon>Insecta</taxon>
        <taxon>Pterygota</taxon>
        <taxon>Neoptera</taxon>
        <taxon>Endopterygota</taxon>
        <taxon>Coleoptera</taxon>
        <taxon>Polyphaga</taxon>
        <taxon>Cucujiformia</taxon>
        <taxon>Coccinelloidea</taxon>
        <taxon>Coccinellidae</taxon>
        <taxon>Scymninae</taxon>
        <taxon>Scymnini</taxon>
        <taxon>Cryptolaemus</taxon>
    </lineage>
</organism>
<dbReference type="CDD" id="cd00305">
    <property type="entry name" value="Cu-Zn_Superoxide_Dismutase"/>
    <property type="match status" value="1"/>
</dbReference>
<comment type="catalytic activity">
    <reaction evidence="11">
        <text>2 superoxide + 2 H(+) = H2O2 + O2</text>
        <dbReference type="Rhea" id="RHEA:20696"/>
        <dbReference type="ChEBI" id="CHEBI:15378"/>
        <dbReference type="ChEBI" id="CHEBI:15379"/>
        <dbReference type="ChEBI" id="CHEBI:16240"/>
        <dbReference type="ChEBI" id="CHEBI:18421"/>
        <dbReference type="EC" id="1.15.1.1"/>
    </reaction>
</comment>
<evidence type="ECO:0000256" key="5">
    <source>
        <dbReference type="ARBA" id="ARBA00022723"/>
    </source>
</evidence>
<keyword evidence="12" id="KW-0732">Signal</keyword>
<dbReference type="SUPFAM" id="SSF49329">
    <property type="entry name" value="Cu,Zn superoxide dismutase-like"/>
    <property type="match status" value="1"/>
</dbReference>
<proteinExistence type="inferred from homology"/>
<evidence type="ECO:0000256" key="9">
    <source>
        <dbReference type="ARBA" id="ARBA00023008"/>
    </source>
</evidence>
<comment type="cofactor">
    <cofactor evidence="1">
        <name>Cu cation</name>
        <dbReference type="ChEBI" id="CHEBI:23378"/>
    </cofactor>
</comment>
<evidence type="ECO:0000256" key="8">
    <source>
        <dbReference type="ARBA" id="ARBA00023002"/>
    </source>
</evidence>
<evidence type="ECO:0000256" key="12">
    <source>
        <dbReference type="SAM" id="SignalP"/>
    </source>
</evidence>
<keyword evidence="15" id="KW-1185">Reference proteome</keyword>
<keyword evidence="6" id="KW-0862">Zinc</keyword>
<evidence type="ECO:0000256" key="7">
    <source>
        <dbReference type="ARBA" id="ARBA00022862"/>
    </source>
</evidence>
<evidence type="ECO:0000256" key="10">
    <source>
        <dbReference type="ARBA" id="ARBA00023157"/>
    </source>
</evidence>